<dbReference type="GO" id="GO:0046256">
    <property type="term" value="P:2,4,6-trinitrotoluene catabolic process"/>
    <property type="evidence" value="ECO:0007669"/>
    <property type="project" value="TreeGrafter"/>
</dbReference>
<dbReference type="PANTHER" id="PTHR23026">
    <property type="entry name" value="NADPH NITROREDUCTASE"/>
    <property type="match status" value="1"/>
</dbReference>
<dbReference type="Proteomes" id="UP000050326">
    <property type="component" value="Unassembled WGS sequence"/>
</dbReference>
<evidence type="ECO:0000313" key="3">
    <source>
        <dbReference type="EMBL" id="KPU43854.1"/>
    </source>
</evidence>
<evidence type="ECO:0000256" key="1">
    <source>
        <dbReference type="ARBA" id="ARBA00023027"/>
    </source>
</evidence>
<name>A0A0P9AEV1_9CLOT</name>
<dbReference type="InterPro" id="IPR050627">
    <property type="entry name" value="Nitroreductase/BluB"/>
</dbReference>
<organism evidence="3 4">
    <name type="scientific">Oxobacter pfennigii</name>
    <dbReference type="NCBI Taxonomy" id="36849"/>
    <lineage>
        <taxon>Bacteria</taxon>
        <taxon>Bacillati</taxon>
        <taxon>Bacillota</taxon>
        <taxon>Clostridia</taxon>
        <taxon>Eubacteriales</taxon>
        <taxon>Clostridiaceae</taxon>
        <taxon>Oxobacter</taxon>
    </lineage>
</organism>
<dbReference type="CDD" id="cd02136">
    <property type="entry name" value="PnbA_NfnB-like"/>
    <property type="match status" value="1"/>
</dbReference>
<feature type="domain" description="Nitroreductase" evidence="2">
    <location>
        <begin position="9"/>
        <end position="154"/>
    </location>
</feature>
<accession>A0A0P9AEV1</accession>
<evidence type="ECO:0000313" key="4">
    <source>
        <dbReference type="Proteomes" id="UP000050326"/>
    </source>
</evidence>
<proteinExistence type="predicted"/>
<dbReference type="PANTHER" id="PTHR23026:SF125">
    <property type="entry name" value="OXYGEN-INSENSITIVE NAD(P)H NITROREDUCTASE"/>
    <property type="match status" value="1"/>
</dbReference>
<dbReference type="Pfam" id="PF00881">
    <property type="entry name" value="Nitroreductase"/>
    <property type="match status" value="1"/>
</dbReference>
<dbReference type="SUPFAM" id="SSF55469">
    <property type="entry name" value="FMN-dependent nitroreductase-like"/>
    <property type="match status" value="1"/>
</dbReference>
<protein>
    <submittedName>
        <fullName evidence="3">FMN reductase [NAD(P)H]</fullName>
        <ecNumber evidence="3">1.5.1.39</ecNumber>
    </submittedName>
</protein>
<dbReference type="EMBL" id="LKET01000033">
    <property type="protein sequence ID" value="KPU43854.1"/>
    <property type="molecule type" value="Genomic_DNA"/>
</dbReference>
<comment type="caution">
    <text evidence="3">The sequence shown here is derived from an EMBL/GenBank/DDBJ whole genome shotgun (WGS) entry which is preliminary data.</text>
</comment>
<gene>
    <name evidence="3" type="primary">nfrA2_1</name>
    <name evidence="3" type="ORF">OXPF_25590</name>
</gene>
<keyword evidence="4" id="KW-1185">Reference proteome</keyword>
<dbReference type="AlphaFoldDB" id="A0A0P9AEV1"/>
<dbReference type="InterPro" id="IPR000415">
    <property type="entry name" value="Nitroreductase-like"/>
</dbReference>
<keyword evidence="1" id="KW-0520">NAD</keyword>
<keyword evidence="3" id="KW-0560">Oxidoreductase</keyword>
<dbReference type="RefSeq" id="WP_054875590.1">
    <property type="nucleotide sequence ID" value="NZ_LKET01000033.1"/>
</dbReference>
<reference evidence="3 4" key="1">
    <citation type="submission" date="2015-09" db="EMBL/GenBank/DDBJ databases">
        <title>Genome sequence of Oxobacter pfennigii DSM 3222.</title>
        <authorList>
            <person name="Poehlein A."/>
            <person name="Bengelsdorf F.R."/>
            <person name="Schiel-Bengelsdorf B."/>
            <person name="Duerre P."/>
            <person name="Daniel R."/>
        </authorList>
    </citation>
    <scope>NUCLEOTIDE SEQUENCE [LARGE SCALE GENOMIC DNA]</scope>
    <source>
        <strain evidence="3 4">DSM 3222</strain>
    </source>
</reference>
<evidence type="ECO:0000259" key="2">
    <source>
        <dbReference type="Pfam" id="PF00881"/>
    </source>
</evidence>
<dbReference type="EC" id="1.5.1.39" evidence="3"/>
<dbReference type="OrthoDB" id="9783470at2"/>
<dbReference type="STRING" id="36849.OXPF_25590"/>
<dbReference type="Gene3D" id="3.40.109.10">
    <property type="entry name" value="NADH Oxidase"/>
    <property type="match status" value="1"/>
</dbReference>
<sequence>MNETIKTLLNRRSVKKYKPEQIKDEDLNTILEAAKFSPSGGNRQPVLYIVVQNPEMRQRVVDLNAAVMGKTGIDPYYGAPTIVLVLADKTSVTPVEDASIVIGNMLNAAYSLGLGSCWIHRTKQMFESEAGIALLKELGVEGEYIGVGSCILGYPDGDLPKAAPRKEGNVIIVK</sequence>
<dbReference type="PATRIC" id="fig|36849.3.peg.2705"/>
<dbReference type="GO" id="GO:0005829">
    <property type="term" value="C:cytosol"/>
    <property type="evidence" value="ECO:0007669"/>
    <property type="project" value="TreeGrafter"/>
</dbReference>
<dbReference type="GO" id="GO:0046857">
    <property type="term" value="F:oxidoreductase activity, acting on other nitrogenous compounds as donors, with NAD or NADP as acceptor"/>
    <property type="evidence" value="ECO:0007669"/>
    <property type="project" value="TreeGrafter"/>
</dbReference>
<dbReference type="GO" id="GO:0008752">
    <property type="term" value="F:FMN reductase [NAD(P)H] activity"/>
    <property type="evidence" value="ECO:0007669"/>
    <property type="project" value="UniProtKB-EC"/>
</dbReference>
<dbReference type="InterPro" id="IPR029479">
    <property type="entry name" value="Nitroreductase"/>
</dbReference>